<dbReference type="PANTHER" id="PTHR23235">
    <property type="entry name" value="KRUEPPEL-LIKE TRANSCRIPTION FACTOR"/>
    <property type="match status" value="1"/>
</dbReference>
<keyword evidence="7" id="KW-0805">Transcription regulation</keyword>
<feature type="domain" description="C2H2-type" evidence="12">
    <location>
        <begin position="75"/>
        <end position="102"/>
    </location>
</feature>
<dbReference type="EMBL" id="BMAO01016553">
    <property type="protein sequence ID" value="GFR09477.1"/>
    <property type="molecule type" value="Genomic_DNA"/>
</dbReference>
<dbReference type="Pfam" id="PF00096">
    <property type="entry name" value="zf-C2H2"/>
    <property type="match status" value="1"/>
</dbReference>
<comment type="subcellular location">
    <subcellularLocation>
        <location evidence="1">Nucleus</location>
    </subcellularLocation>
</comment>
<evidence type="ECO:0000256" key="7">
    <source>
        <dbReference type="ARBA" id="ARBA00023015"/>
    </source>
</evidence>
<dbReference type="Gene3D" id="3.30.160.60">
    <property type="entry name" value="Classic Zinc Finger"/>
    <property type="match status" value="2"/>
</dbReference>
<dbReference type="PANTHER" id="PTHR23235:SF120">
    <property type="entry name" value="KRUPPEL-LIKE FACTOR 15"/>
    <property type="match status" value="1"/>
</dbReference>
<evidence type="ECO:0000256" key="2">
    <source>
        <dbReference type="ARBA" id="ARBA00006991"/>
    </source>
</evidence>
<dbReference type="SUPFAM" id="SSF57667">
    <property type="entry name" value="beta-beta-alpha zinc fingers"/>
    <property type="match status" value="1"/>
</dbReference>
<evidence type="ECO:0000256" key="8">
    <source>
        <dbReference type="ARBA" id="ARBA00023125"/>
    </source>
</evidence>
<accession>A0A8X6LID4</accession>
<organism evidence="13 14">
    <name type="scientific">Trichonephila clavata</name>
    <name type="common">Joro spider</name>
    <name type="synonym">Nephila clavata</name>
    <dbReference type="NCBI Taxonomy" id="2740835"/>
    <lineage>
        <taxon>Eukaryota</taxon>
        <taxon>Metazoa</taxon>
        <taxon>Ecdysozoa</taxon>
        <taxon>Arthropoda</taxon>
        <taxon>Chelicerata</taxon>
        <taxon>Arachnida</taxon>
        <taxon>Araneae</taxon>
        <taxon>Araneomorphae</taxon>
        <taxon>Entelegynae</taxon>
        <taxon>Araneoidea</taxon>
        <taxon>Nephilidae</taxon>
        <taxon>Trichonephila</taxon>
    </lineage>
</organism>
<reference evidence="13" key="1">
    <citation type="submission" date="2020-07" db="EMBL/GenBank/DDBJ databases">
        <title>Multicomponent nature underlies the extraordinary mechanical properties of spider dragline silk.</title>
        <authorList>
            <person name="Kono N."/>
            <person name="Nakamura H."/>
            <person name="Mori M."/>
            <person name="Yoshida Y."/>
            <person name="Ohtoshi R."/>
            <person name="Malay A.D."/>
            <person name="Moran D.A.P."/>
            <person name="Tomita M."/>
            <person name="Numata K."/>
            <person name="Arakawa K."/>
        </authorList>
    </citation>
    <scope>NUCLEOTIDE SEQUENCE</scope>
</reference>
<dbReference type="SMART" id="SM00355">
    <property type="entry name" value="ZnF_C2H2"/>
    <property type="match status" value="2"/>
</dbReference>
<evidence type="ECO:0000313" key="14">
    <source>
        <dbReference type="Proteomes" id="UP000887116"/>
    </source>
</evidence>
<dbReference type="OrthoDB" id="6407039at2759"/>
<comment type="caution">
    <text evidence="13">The sequence shown here is derived from an EMBL/GenBank/DDBJ whole genome shotgun (WGS) entry which is preliminary data.</text>
</comment>
<dbReference type="InterPro" id="IPR036236">
    <property type="entry name" value="Znf_C2H2_sf"/>
</dbReference>
<dbReference type="GO" id="GO:0000978">
    <property type="term" value="F:RNA polymerase II cis-regulatory region sequence-specific DNA binding"/>
    <property type="evidence" value="ECO:0007669"/>
    <property type="project" value="TreeGrafter"/>
</dbReference>
<dbReference type="AlphaFoldDB" id="A0A8X6LID4"/>
<comment type="similarity">
    <text evidence="2">Belongs to the krueppel C2H2-type zinc-finger protein family.</text>
</comment>
<gene>
    <name evidence="13" type="primary">NCL1_23755</name>
    <name evidence="13" type="ORF">TNCT_470491</name>
</gene>
<dbReference type="GO" id="GO:0005634">
    <property type="term" value="C:nucleus"/>
    <property type="evidence" value="ECO:0007669"/>
    <property type="project" value="UniProtKB-SubCell"/>
</dbReference>
<evidence type="ECO:0000256" key="5">
    <source>
        <dbReference type="ARBA" id="ARBA00022771"/>
    </source>
</evidence>
<evidence type="ECO:0000256" key="4">
    <source>
        <dbReference type="ARBA" id="ARBA00022737"/>
    </source>
</evidence>
<keyword evidence="8" id="KW-0238">DNA-binding</keyword>
<dbReference type="PROSITE" id="PS00028">
    <property type="entry name" value="ZINC_FINGER_C2H2_1"/>
    <property type="match status" value="1"/>
</dbReference>
<keyword evidence="6" id="KW-0862">Zinc</keyword>
<dbReference type="PROSITE" id="PS50157">
    <property type="entry name" value="ZINC_FINGER_C2H2_2"/>
    <property type="match status" value="2"/>
</dbReference>
<evidence type="ECO:0000256" key="10">
    <source>
        <dbReference type="ARBA" id="ARBA00023242"/>
    </source>
</evidence>
<evidence type="ECO:0000256" key="1">
    <source>
        <dbReference type="ARBA" id="ARBA00004123"/>
    </source>
</evidence>
<dbReference type="Proteomes" id="UP000887116">
    <property type="component" value="Unassembled WGS sequence"/>
</dbReference>
<evidence type="ECO:0000256" key="11">
    <source>
        <dbReference type="PROSITE-ProRule" id="PRU00042"/>
    </source>
</evidence>
<keyword evidence="10" id="KW-0539">Nucleus</keyword>
<protein>
    <submittedName>
        <fullName evidence="13">Zinc finger protein</fullName>
    </submittedName>
</protein>
<proteinExistence type="inferred from homology"/>
<feature type="domain" description="C2H2-type" evidence="12">
    <location>
        <begin position="47"/>
        <end position="74"/>
    </location>
</feature>
<dbReference type="GO" id="GO:0008270">
    <property type="term" value="F:zinc ion binding"/>
    <property type="evidence" value="ECO:0007669"/>
    <property type="project" value="UniProtKB-KW"/>
</dbReference>
<name>A0A8X6LID4_TRICU</name>
<evidence type="ECO:0000256" key="3">
    <source>
        <dbReference type="ARBA" id="ARBA00022723"/>
    </source>
</evidence>
<dbReference type="GO" id="GO:0000981">
    <property type="term" value="F:DNA-binding transcription factor activity, RNA polymerase II-specific"/>
    <property type="evidence" value="ECO:0007669"/>
    <property type="project" value="TreeGrafter"/>
</dbReference>
<keyword evidence="14" id="KW-1185">Reference proteome</keyword>
<evidence type="ECO:0000256" key="9">
    <source>
        <dbReference type="ARBA" id="ARBA00023163"/>
    </source>
</evidence>
<sequence length="108" mass="12229">MYTFSGFQSSEKSTTDIVSKCGNTFGGAFQKHNIGCSYVSGKPKKIHQCTFCDYITYKTDHLRNHILTHTGEKPFQCALCDKCFTTKSNLRVHFKVHDRASQFHVSVA</sequence>
<keyword evidence="4" id="KW-0677">Repeat</keyword>
<keyword evidence="9" id="KW-0804">Transcription</keyword>
<dbReference type="FunFam" id="3.30.160.60:FF:001480">
    <property type="entry name" value="Si:cabz01071911.3"/>
    <property type="match status" value="1"/>
</dbReference>
<evidence type="ECO:0000313" key="13">
    <source>
        <dbReference type="EMBL" id="GFR09477.1"/>
    </source>
</evidence>
<keyword evidence="3" id="KW-0479">Metal-binding</keyword>
<evidence type="ECO:0000256" key="6">
    <source>
        <dbReference type="ARBA" id="ARBA00022833"/>
    </source>
</evidence>
<evidence type="ECO:0000259" key="12">
    <source>
        <dbReference type="PROSITE" id="PS50157"/>
    </source>
</evidence>
<dbReference type="InterPro" id="IPR013087">
    <property type="entry name" value="Znf_C2H2_type"/>
</dbReference>
<keyword evidence="5 11" id="KW-0863">Zinc-finger</keyword>